<evidence type="ECO:0008006" key="3">
    <source>
        <dbReference type="Google" id="ProtNLM"/>
    </source>
</evidence>
<evidence type="ECO:0000313" key="2">
    <source>
        <dbReference type="Proteomes" id="UP000198644"/>
    </source>
</evidence>
<dbReference type="InterPro" id="IPR007922">
    <property type="entry name" value="DciA-like"/>
</dbReference>
<accession>A0A1I6J3H1</accession>
<sequence length="151" mass="17537">MKIRPALSLTPDNRDQGQRLRDLMARTALHRSTEKLVLEALPENLAGNVRFVSYREGELVLQVDNATQASQLRFRQQEVMATLRRNETFQFVWKFRIRVQPARYRIERKSKPMTLSKENARLLKEEAGHTKDKALREVLEKLASHAGKSPD</sequence>
<dbReference type="OrthoDB" id="6365214at2"/>
<reference evidence="2" key="1">
    <citation type="submission" date="2016-10" db="EMBL/GenBank/DDBJ databases">
        <authorList>
            <person name="Varghese N."/>
            <person name="Submissions S."/>
        </authorList>
    </citation>
    <scope>NUCLEOTIDE SEQUENCE [LARGE SCALE GENOMIC DNA]</scope>
    <source>
        <strain evidence="2">CGMCC 1.9167</strain>
    </source>
</reference>
<evidence type="ECO:0000313" key="1">
    <source>
        <dbReference type="EMBL" id="SFR73467.1"/>
    </source>
</evidence>
<protein>
    <recommendedName>
        <fullName evidence="3">DUF721 domain-containing protein</fullName>
    </recommendedName>
</protein>
<dbReference type="Pfam" id="PF05258">
    <property type="entry name" value="DciA"/>
    <property type="match status" value="1"/>
</dbReference>
<proteinExistence type="predicted"/>
<dbReference type="RefSeq" id="WP_092013844.1">
    <property type="nucleotide sequence ID" value="NZ_FOYW01000002.1"/>
</dbReference>
<dbReference type="STRING" id="650891.SAMN05216203_2612"/>
<dbReference type="EMBL" id="FOYW01000002">
    <property type="protein sequence ID" value="SFR73467.1"/>
    <property type="molecule type" value="Genomic_DNA"/>
</dbReference>
<organism evidence="1 2">
    <name type="scientific">Marinobacter daqiaonensis</name>
    <dbReference type="NCBI Taxonomy" id="650891"/>
    <lineage>
        <taxon>Bacteria</taxon>
        <taxon>Pseudomonadati</taxon>
        <taxon>Pseudomonadota</taxon>
        <taxon>Gammaproteobacteria</taxon>
        <taxon>Pseudomonadales</taxon>
        <taxon>Marinobacteraceae</taxon>
        <taxon>Marinobacter</taxon>
    </lineage>
</organism>
<name>A0A1I6J3H1_9GAMM</name>
<dbReference type="AlphaFoldDB" id="A0A1I6J3H1"/>
<keyword evidence="2" id="KW-1185">Reference proteome</keyword>
<gene>
    <name evidence="1" type="ORF">SAMN05216203_2612</name>
</gene>
<dbReference type="Proteomes" id="UP000198644">
    <property type="component" value="Unassembled WGS sequence"/>
</dbReference>